<reference evidence="12 13" key="1">
    <citation type="journal article" date="2015" name="Fungal Genet. Biol.">
        <title>Evolution of novel wood decay mechanisms in Agaricales revealed by the genome sequences of Fistulina hepatica and Cylindrobasidium torrendii.</title>
        <authorList>
            <person name="Floudas D."/>
            <person name="Held B.W."/>
            <person name="Riley R."/>
            <person name="Nagy L.G."/>
            <person name="Koehler G."/>
            <person name="Ransdell A.S."/>
            <person name="Younus H."/>
            <person name="Chow J."/>
            <person name="Chiniquy J."/>
            <person name="Lipzen A."/>
            <person name="Tritt A."/>
            <person name="Sun H."/>
            <person name="Haridas S."/>
            <person name="LaButti K."/>
            <person name="Ohm R.A."/>
            <person name="Kues U."/>
            <person name="Blanchette R.A."/>
            <person name="Grigoriev I.V."/>
            <person name="Minto R.E."/>
            <person name="Hibbett D.S."/>
        </authorList>
    </citation>
    <scope>NUCLEOTIDE SEQUENCE [LARGE SCALE GENOMIC DNA]</scope>
    <source>
        <strain evidence="12 13">FP15055 ss-10</strain>
    </source>
</reference>
<gene>
    <name evidence="12" type="ORF">CYLTODRAFT_419073</name>
</gene>
<keyword evidence="2" id="KW-0479">Metal-binding</keyword>
<dbReference type="InterPro" id="IPR045087">
    <property type="entry name" value="Cu-oxidase_fam"/>
</dbReference>
<evidence type="ECO:0000256" key="7">
    <source>
        <dbReference type="ARBA" id="ARBA00023180"/>
    </source>
</evidence>
<dbReference type="GO" id="GO:0005507">
    <property type="term" value="F:copper ion binding"/>
    <property type="evidence" value="ECO:0007669"/>
    <property type="project" value="InterPro"/>
</dbReference>
<dbReference type="GO" id="GO:0016491">
    <property type="term" value="F:oxidoreductase activity"/>
    <property type="evidence" value="ECO:0007669"/>
    <property type="project" value="UniProtKB-KW"/>
</dbReference>
<evidence type="ECO:0000256" key="6">
    <source>
        <dbReference type="ARBA" id="ARBA00023157"/>
    </source>
</evidence>
<dbReference type="STRING" id="1314674.A0A0D7BM04"/>
<organism evidence="12 13">
    <name type="scientific">Cylindrobasidium torrendii FP15055 ss-10</name>
    <dbReference type="NCBI Taxonomy" id="1314674"/>
    <lineage>
        <taxon>Eukaryota</taxon>
        <taxon>Fungi</taxon>
        <taxon>Dikarya</taxon>
        <taxon>Basidiomycota</taxon>
        <taxon>Agaricomycotina</taxon>
        <taxon>Agaricomycetes</taxon>
        <taxon>Agaricomycetidae</taxon>
        <taxon>Agaricales</taxon>
        <taxon>Marasmiineae</taxon>
        <taxon>Physalacriaceae</taxon>
        <taxon>Cylindrobasidium</taxon>
    </lineage>
</organism>
<evidence type="ECO:0000313" key="13">
    <source>
        <dbReference type="Proteomes" id="UP000054007"/>
    </source>
</evidence>
<keyword evidence="5" id="KW-0186">Copper</keyword>
<dbReference type="EMBL" id="KN880457">
    <property type="protein sequence ID" value="KIY71220.1"/>
    <property type="molecule type" value="Genomic_DNA"/>
</dbReference>
<feature type="chain" id="PRO_5002317430" evidence="8">
    <location>
        <begin position="25"/>
        <end position="646"/>
    </location>
</feature>
<proteinExistence type="inferred from homology"/>
<dbReference type="PANTHER" id="PTHR11709:SF488">
    <property type="entry name" value="LACCASE-RELATED"/>
    <property type="match status" value="1"/>
</dbReference>
<evidence type="ECO:0000259" key="11">
    <source>
        <dbReference type="Pfam" id="PF07732"/>
    </source>
</evidence>
<dbReference type="PANTHER" id="PTHR11709">
    <property type="entry name" value="MULTI-COPPER OXIDASE"/>
    <property type="match status" value="1"/>
</dbReference>
<evidence type="ECO:0000256" key="1">
    <source>
        <dbReference type="ARBA" id="ARBA00010609"/>
    </source>
</evidence>
<evidence type="ECO:0000256" key="5">
    <source>
        <dbReference type="ARBA" id="ARBA00023008"/>
    </source>
</evidence>
<dbReference type="OrthoDB" id="2121828at2759"/>
<feature type="domain" description="Plastocyanin-like" evidence="9">
    <location>
        <begin position="184"/>
        <end position="386"/>
    </location>
</feature>
<keyword evidence="4" id="KW-0560">Oxidoreductase</keyword>
<accession>A0A0D7BM04</accession>
<dbReference type="SUPFAM" id="SSF49503">
    <property type="entry name" value="Cupredoxins"/>
    <property type="match status" value="3"/>
</dbReference>
<evidence type="ECO:0000256" key="4">
    <source>
        <dbReference type="ARBA" id="ARBA00023002"/>
    </source>
</evidence>
<dbReference type="Pfam" id="PF07732">
    <property type="entry name" value="Cu-oxidase_3"/>
    <property type="match status" value="1"/>
</dbReference>
<feature type="domain" description="Plastocyanin-like" evidence="10">
    <location>
        <begin position="510"/>
        <end position="630"/>
    </location>
</feature>
<sequence>MVTSMLPSSFFVALCLGIFSLVAGSLVYVPTDGNGVAFHNVVVSEGVHAPDGSKSRMVYLVNGEFASHIVSIDEGSILQLKVKSEISAPFTLHAHGILQSDSPWMDGVPGVTQKPILPGESYTYKFKVEQFGMYHIHAHYKGLQDDGLYMGLLVRPSPNKPNPFAKISADPAEQELIARAELNSHPMMLMDWRHYTSGELYEIWSESNIEPLCVNAILYNGQGSAVCPSQADIDALGSANPAPANNFSSQGCLWPDNPILSPPAGEQANLAAVPMDIFECDTTATDSPLHTVEVNQEDGWAVLDFVNSGGLWQLQVSVDEHPLWIITVDGDYVNVTEPVDSFLLVSGMRIQAALKLDGEPGSSYTIRAAALVVPQLISGYAVLQYKPCNDKASAKLVSPARGFPALPASTPYIGYNGLPLTVADGLQRNATIFEQAGPLAAPFIPTPPPSNDEVAQTFIYTMSRPNATQWAMNGTGLNRMYYEDNNPLIWKSVYQPFVDGTAGNTSMANSHSIEVIDNLNSVVDLIITVPNQDSPEHPIHKHLNKFWVIGEGAGLWTWPTVAEAAKDIPEAFNFVNPPLRDGYNTPAGAVATNGSWLALRYVADTAGPQTVHCHLSQHMGGGMVAVILQDMAKLQLPAEFDETSSQ</sequence>
<dbReference type="Gene3D" id="2.60.40.420">
    <property type="entry name" value="Cupredoxins - blue copper proteins"/>
    <property type="match status" value="3"/>
</dbReference>
<evidence type="ECO:0000259" key="9">
    <source>
        <dbReference type="Pfam" id="PF00394"/>
    </source>
</evidence>
<evidence type="ECO:0000256" key="2">
    <source>
        <dbReference type="ARBA" id="ARBA00022723"/>
    </source>
</evidence>
<feature type="domain" description="Plastocyanin-like" evidence="11">
    <location>
        <begin position="44"/>
        <end position="157"/>
    </location>
</feature>
<keyword evidence="6" id="KW-1015">Disulfide bond</keyword>
<evidence type="ECO:0000259" key="10">
    <source>
        <dbReference type="Pfam" id="PF07731"/>
    </source>
</evidence>
<dbReference type="AlphaFoldDB" id="A0A0D7BM04"/>
<dbReference type="Proteomes" id="UP000054007">
    <property type="component" value="Unassembled WGS sequence"/>
</dbReference>
<evidence type="ECO:0000313" key="12">
    <source>
        <dbReference type="EMBL" id="KIY71220.1"/>
    </source>
</evidence>
<keyword evidence="7" id="KW-0325">Glycoprotein</keyword>
<dbReference type="InterPro" id="IPR001117">
    <property type="entry name" value="Cu-oxidase_2nd"/>
</dbReference>
<evidence type="ECO:0000256" key="3">
    <source>
        <dbReference type="ARBA" id="ARBA00022729"/>
    </source>
</evidence>
<dbReference type="InterPro" id="IPR008972">
    <property type="entry name" value="Cupredoxin"/>
</dbReference>
<feature type="signal peptide" evidence="8">
    <location>
        <begin position="1"/>
        <end position="24"/>
    </location>
</feature>
<protein>
    <submittedName>
        <fullName evidence="12">Multicopper oxidase</fullName>
    </submittedName>
</protein>
<dbReference type="InterPro" id="IPR002355">
    <property type="entry name" value="Cu_oxidase_Cu_BS"/>
</dbReference>
<dbReference type="InterPro" id="IPR011707">
    <property type="entry name" value="Cu-oxidase-like_N"/>
</dbReference>
<evidence type="ECO:0000256" key="8">
    <source>
        <dbReference type="SAM" id="SignalP"/>
    </source>
</evidence>
<dbReference type="Pfam" id="PF00394">
    <property type="entry name" value="Cu-oxidase"/>
    <property type="match status" value="1"/>
</dbReference>
<keyword evidence="3 8" id="KW-0732">Signal</keyword>
<dbReference type="Pfam" id="PF07731">
    <property type="entry name" value="Cu-oxidase_2"/>
    <property type="match status" value="1"/>
</dbReference>
<dbReference type="PROSITE" id="PS00080">
    <property type="entry name" value="MULTICOPPER_OXIDASE2"/>
    <property type="match status" value="1"/>
</dbReference>
<name>A0A0D7BM04_9AGAR</name>
<keyword evidence="13" id="KW-1185">Reference proteome</keyword>
<dbReference type="InterPro" id="IPR011706">
    <property type="entry name" value="Cu-oxidase_C"/>
</dbReference>
<comment type="similarity">
    <text evidence="1">Belongs to the multicopper oxidase family.</text>
</comment>